<name>A0A9D3ZU09_9ROSI</name>
<dbReference type="GO" id="GO:0003723">
    <property type="term" value="F:RNA binding"/>
    <property type="evidence" value="ECO:0007669"/>
    <property type="project" value="UniProtKB-UniRule"/>
</dbReference>
<dbReference type="SMART" id="SM00322">
    <property type="entry name" value="KH"/>
    <property type="match status" value="2"/>
</dbReference>
<evidence type="ECO:0000256" key="1">
    <source>
        <dbReference type="ARBA" id="ARBA00022737"/>
    </source>
</evidence>
<feature type="compositionally biased region" description="Low complexity" evidence="3">
    <location>
        <begin position="102"/>
        <end position="118"/>
    </location>
</feature>
<feature type="compositionally biased region" description="Polar residues" evidence="3">
    <location>
        <begin position="556"/>
        <end position="575"/>
    </location>
</feature>
<dbReference type="PROSITE" id="PS50084">
    <property type="entry name" value="KH_TYPE_1"/>
    <property type="match status" value="2"/>
</dbReference>
<dbReference type="PANTHER" id="PTHR10288">
    <property type="entry name" value="KH DOMAIN CONTAINING RNA BINDING PROTEIN"/>
    <property type="match status" value="1"/>
</dbReference>
<feature type="compositionally biased region" description="Polar residues" evidence="3">
    <location>
        <begin position="592"/>
        <end position="618"/>
    </location>
</feature>
<feature type="domain" description="K Homology" evidence="4">
    <location>
        <begin position="191"/>
        <end position="264"/>
    </location>
</feature>
<feature type="domain" description="K Homology" evidence="4">
    <location>
        <begin position="287"/>
        <end position="361"/>
    </location>
</feature>
<dbReference type="CDD" id="cd00105">
    <property type="entry name" value="KH-I"/>
    <property type="match status" value="1"/>
</dbReference>
<dbReference type="OrthoDB" id="5204190at2759"/>
<keyword evidence="2" id="KW-0694">RNA-binding</keyword>
<feature type="region of interest" description="Disordered" evidence="3">
    <location>
        <begin position="1"/>
        <end position="196"/>
    </location>
</feature>
<feature type="region of interest" description="Disordered" evidence="3">
    <location>
        <begin position="492"/>
        <end position="655"/>
    </location>
</feature>
<dbReference type="SUPFAM" id="SSF54791">
    <property type="entry name" value="Eukaryotic type KH-domain (KH-domain type I)"/>
    <property type="match status" value="2"/>
</dbReference>
<dbReference type="AlphaFoldDB" id="A0A9D3ZU09"/>
<protein>
    <recommendedName>
        <fullName evidence="4">K Homology domain-containing protein</fullName>
    </recommendedName>
</protein>
<dbReference type="EMBL" id="JAIQCV010000009">
    <property type="protein sequence ID" value="KAH1065020.1"/>
    <property type="molecule type" value="Genomic_DNA"/>
</dbReference>
<dbReference type="InterPro" id="IPR036612">
    <property type="entry name" value="KH_dom_type_1_sf"/>
</dbReference>
<gene>
    <name evidence="5" type="ORF">J1N35_030007</name>
</gene>
<organism evidence="5 6">
    <name type="scientific">Gossypium stocksii</name>
    <dbReference type="NCBI Taxonomy" id="47602"/>
    <lineage>
        <taxon>Eukaryota</taxon>
        <taxon>Viridiplantae</taxon>
        <taxon>Streptophyta</taxon>
        <taxon>Embryophyta</taxon>
        <taxon>Tracheophyta</taxon>
        <taxon>Spermatophyta</taxon>
        <taxon>Magnoliopsida</taxon>
        <taxon>eudicotyledons</taxon>
        <taxon>Gunneridae</taxon>
        <taxon>Pentapetalae</taxon>
        <taxon>rosids</taxon>
        <taxon>malvids</taxon>
        <taxon>Malvales</taxon>
        <taxon>Malvaceae</taxon>
        <taxon>Malvoideae</taxon>
        <taxon>Gossypium</taxon>
    </lineage>
</organism>
<accession>A0A9D3ZU09</accession>
<feature type="compositionally biased region" description="Basic and acidic residues" evidence="3">
    <location>
        <begin position="54"/>
        <end position="67"/>
    </location>
</feature>
<evidence type="ECO:0000259" key="4">
    <source>
        <dbReference type="SMART" id="SM00322"/>
    </source>
</evidence>
<dbReference type="InterPro" id="IPR004087">
    <property type="entry name" value="KH_dom"/>
</dbReference>
<feature type="compositionally biased region" description="Basic and acidic residues" evidence="3">
    <location>
        <begin position="135"/>
        <end position="147"/>
    </location>
</feature>
<comment type="caution">
    <text evidence="5">The sequence shown here is derived from an EMBL/GenBank/DDBJ whole genome shotgun (WGS) entry which is preliminary data.</text>
</comment>
<evidence type="ECO:0000256" key="2">
    <source>
        <dbReference type="PROSITE-ProRule" id="PRU00117"/>
    </source>
</evidence>
<keyword evidence="6" id="KW-1185">Reference proteome</keyword>
<dbReference type="InterPro" id="IPR004088">
    <property type="entry name" value="KH_dom_type_1"/>
</dbReference>
<dbReference type="Proteomes" id="UP000828251">
    <property type="component" value="Unassembled WGS sequence"/>
</dbReference>
<evidence type="ECO:0000256" key="3">
    <source>
        <dbReference type="SAM" id="MobiDB-lite"/>
    </source>
</evidence>
<dbReference type="Gene3D" id="3.30.1370.10">
    <property type="entry name" value="K Homology domain, type 1"/>
    <property type="match status" value="2"/>
</dbReference>
<feature type="compositionally biased region" description="Low complexity" evidence="3">
    <location>
        <begin position="41"/>
        <end position="53"/>
    </location>
</feature>
<keyword evidence="1" id="KW-0677">Repeat</keyword>
<evidence type="ECO:0000313" key="6">
    <source>
        <dbReference type="Proteomes" id="UP000828251"/>
    </source>
</evidence>
<sequence>MAEEEVVASSPGLVPSDHKRKLEDVEPQAPPVDMPLNSAVDPDATASDSSFDSSEVKRPRLVDEKTDGLASENWFKAEQSDEPVKEEEEALLQNEVTKQAEDGTAQAEEAQETAKPQQVEGTTKETGQQSTDNHATTDTELGKDQKFEAGGGQEPGKAENFGADGSQELPTKEESKQPSNEVPHQEGDDGSTITRRIEVPNAKVGVLIGKAGDTIRYLQYNSGAKIQITRDVDADRDAPTRPVEIIGTLNSIIKAEKLIDAVIAEADAGGSPSLVARGLATTQAAGDADHFEMQVPNEKVGLVIGKGGETIRGVQTRSGARIQLIPQHLPEGDESKERIVRVTGDKRQIEIAREMIKDVMSQNARLSPLSGGFNQQGNRPWGTTGPPQWGSYRHTVPTASYDFQRTGSYPSQNSHYQSPYGGYPSHQMAPKSNFGSSWEQRPRNFQGPPHSGGYNYYSRHGSVSALHLASIRGRGPRPTPAPAMWPVSSQSSYNYGQPHGPADYAHPPPYSRAFPQHSYGNGYGEKYEKHTPVQHPYGGHGSSQPGYAPPGPQSAYAPQQQYGKPYSYVQSQGPQTYGPPANQPGEVPYQGPTGQSYSPNVPPQQQYAYASGPLQQSYPPYGFAPPGDGYNQPPPVTGQAYSQQAGQSVPGYGQPSAQQATAYAQANTAAGYGQYPLSQQGYSDQAAPNNAAYGYQWTQDSGYGSGPVTTYGAAPPSGQVTYAQPTATQATYDQSGGYAAAPGSAPVAYKTVSPQLGYPQYDSTQMYAAPQ</sequence>
<feature type="compositionally biased region" description="Polar residues" evidence="3">
    <location>
        <begin position="119"/>
        <end position="134"/>
    </location>
</feature>
<proteinExistence type="predicted"/>
<dbReference type="Pfam" id="PF00013">
    <property type="entry name" value="KH_1"/>
    <property type="match status" value="2"/>
</dbReference>
<reference evidence="5 6" key="1">
    <citation type="journal article" date="2021" name="Plant Biotechnol. J.">
        <title>Multi-omics assisted identification of the key and species-specific regulatory components of drought-tolerant mechanisms in Gossypium stocksii.</title>
        <authorList>
            <person name="Yu D."/>
            <person name="Ke L."/>
            <person name="Zhang D."/>
            <person name="Wu Y."/>
            <person name="Sun Y."/>
            <person name="Mei J."/>
            <person name="Sun J."/>
            <person name="Sun Y."/>
        </authorList>
    </citation>
    <scope>NUCLEOTIDE SEQUENCE [LARGE SCALE GENOMIC DNA]</scope>
    <source>
        <strain evidence="6">cv. E1</strain>
        <tissue evidence="5">Leaf</tissue>
    </source>
</reference>
<evidence type="ECO:0000313" key="5">
    <source>
        <dbReference type="EMBL" id="KAH1065020.1"/>
    </source>
</evidence>